<protein>
    <submittedName>
        <fullName evidence="7">Xaa-Pro aminopeptidase</fullName>
        <ecNumber evidence="7">3.4.11.9</ecNumber>
    </submittedName>
</protein>
<dbReference type="GO" id="GO:0030145">
    <property type="term" value="F:manganese ion binding"/>
    <property type="evidence" value="ECO:0007669"/>
    <property type="project" value="InterPro"/>
</dbReference>
<keyword evidence="7" id="KW-0645">Protease</keyword>
<dbReference type="InterPro" id="IPR007865">
    <property type="entry name" value="Aminopep_P_N"/>
</dbReference>
<evidence type="ECO:0000256" key="1">
    <source>
        <dbReference type="ARBA" id="ARBA00001936"/>
    </source>
</evidence>
<dbReference type="SUPFAM" id="SSF53092">
    <property type="entry name" value="Creatinase/prolidase N-terminal domain"/>
    <property type="match status" value="1"/>
</dbReference>
<dbReference type="EMBL" id="FPHR01000018">
    <property type="protein sequence ID" value="SFV77188.1"/>
    <property type="molecule type" value="Genomic_DNA"/>
</dbReference>
<dbReference type="PANTHER" id="PTHR43226">
    <property type="entry name" value="XAA-PRO AMINOPEPTIDASE 3"/>
    <property type="match status" value="1"/>
</dbReference>
<dbReference type="GO" id="GO:0070006">
    <property type="term" value="F:metalloaminopeptidase activity"/>
    <property type="evidence" value="ECO:0007669"/>
    <property type="project" value="InterPro"/>
</dbReference>
<organism evidence="7">
    <name type="scientific">hydrothermal vent metagenome</name>
    <dbReference type="NCBI Taxonomy" id="652676"/>
    <lineage>
        <taxon>unclassified sequences</taxon>
        <taxon>metagenomes</taxon>
        <taxon>ecological metagenomes</taxon>
    </lineage>
</organism>
<keyword evidence="3" id="KW-0479">Metal-binding</keyword>
<feature type="domain" description="Aminopeptidase P N-terminal" evidence="6">
    <location>
        <begin position="1"/>
        <end position="127"/>
    </location>
</feature>
<dbReference type="FunFam" id="3.90.230.10:FF:000002">
    <property type="entry name" value="Xaa-Pro aminopeptidase 3"/>
    <property type="match status" value="1"/>
</dbReference>
<dbReference type="GO" id="GO:0006508">
    <property type="term" value="P:proteolysis"/>
    <property type="evidence" value="ECO:0007669"/>
    <property type="project" value="TreeGrafter"/>
</dbReference>
<name>A0A1W1D9A3_9ZZZZ</name>
<dbReference type="Pfam" id="PF05195">
    <property type="entry name" value="AMP_N"/>
    <property type="match status" value="1"/>
</dbReference>
<dbReference type="EC" id="3.4.11.9" evidence="7"/>
<dbReference type="InterPro" id="IPR001131">
    <property type="entry name" value="Peptidase_M24B_aminopep-P_CS"/>
</dbReference>
<gene>
    <name evidence="7" type="ORF">MNB_SUP05-4-977</name>
</gene>
<dbReference type="Gene3D" id="3.40.350.10">
    <property type="entry name" value="Creatinase/prolidase N-terminal domain"/>
    <property type="match status" value="1"/>
</dbReference>
<dbReference type="InterPro" id="IPR052433">
    <property type="entry name" value="X-Pro_dipept-like"/>
</dbReference>
<dbReference type="Pfam" id="PF00557">
    <property type="entry name" value="Peptidase_M24"/>
    <property type="match status" value="1"/>
</dbReference>
<dbReference type="PANTHER" id="PTHR43226:SF4">
    <property type="entry name" value="XAA-PRO AMINOPEPTIDASE 3"/>
    <property type="match status" value="1"/>
</dbReference>
<evidence type="ECO:0000256" key="3">
    <source>
        <dbReference type="ARBA" id="ARBA00022723"/>
    </source>
</evidence>
<dbReference type="InterPro" id="IPR029149">
    <property type="entry name" value="Creatin/AminoP/Spt16_N"/>
</dbReference>
<dbReference type="Gene3D" id="3.90.230.10">
    <property type="entry name" value="Creatinase/methionine aminopeptidase superfamily"/>
    <property type="match status" value="1"/>
</dbReference>
<evidence type="ECO:0000256" key="4">
    <source>
        <dbReference type="ARBA" id="ARBA00022801"/>
    </source>
</evidence>
<evidence type="ECO:0000256" key="2">
    <source>
        <dbReference type="ARBA" id="ARBA00008766"/>
    </source>
</evidence>
<accession>A0A1W1D9A3</accession>
<dbReference type="SUPFAM" id="SSF55920">
    <property type="entry name" value="Creatinase/aminopeptidase"/>
    <property type="match status" value="1"/>
</dbReference>
<dbReference type="AlphaFoldDB" id="A0A1W1D9A3"/>
<comment type="similarity">
    <text evidence="2">Belongs to the peptidase M24B family.</text>
</comment>
<dbReference type="CDD" id="cd01087">
    <property type="entry name" value="Prolidase"/>
    <property type="match status" value="1"/>
</dbReference>
<dbReference type="SMART" id="SM01011">
    <property type="entry name" value="AMP_N"/>
    <property type="match status" value="1"/>
</dbReference>
<keyword evidence="4 7" id="KW-0378">Hydrolase</keyword>
<evidence type="ECO:0000259" key="6">
    <source>
        <dbReference type="SMART" id="SM01011"/>
    </source>
</evidence>
<keyword evidence="7" id="KW-0031">Aminopeptidase</keyword>
<proteinExistence type="inferred from homology"/>
<keyword evidence="5" id="KW-0464">Manganese</keyword>
<sequence length="407" mass="45908">MIHQNRQKELLSKLDDNALIIISTNPEQFRNGDVTFAFRPHSDFFYLTGFDEPEAVAVISRSHYAMFLRDKDPDREIWDGERLGLENAPAALKLNKAFDIKTINNQLSQLINKNSVVYFDAKPCDFDTEITNLLAKYTIKSLKEPLHEMRLIKDDSEIKTMQKAADISTIAHQHAMQYVKPGMLECELQSVFDAQFVKNKSEHAYTPIVAGGKNACILHYIKNNQVLVDGDLVLIDAGCEFNNYASDITRVFPVNGRFSDSQKSIYQIVLDAQLAAIECIKPGVSVHEPHKIACAIIQQGLESLGLLTPGEPLSKFYMHGTGHWLGMDVHDVGAYQHNQQHRLFEKGMVITVEPGIYIRKDDKINPIYNDIGIRIEDDVLVTETGYNVLTGNLIKTINDIEALMSKN</sequence>
<reference evidence="7" key="1">
    <citation type="submission" date="2016-10" db="EMBL/GenBank/DDBJ databases">
        <authorList>
            <person name="de Groot N.N."/>
        </authorList>
    </citation>
    <scope>NUCLEOTIDE SEQUENCE</scope>
</reference>
<dbReference type="PROSITE" id="PS00491">
    <property type="entry name" value="PROLINE_PEPTIDASE"/>
    <property type="match status" value="1"/>
</dbReference>
<dbReference type="InterPro" id="IPR000994">
    <property type="entry name" value="Pept_M24"/>
</dbReference>
<dbReference type="InterPro" id="IPR036005">
    <property type="entry name" value="Creatinase/aminopeptidase-like"/>
</dbReference>
<comment type="cofactor">
    <cofactor evidence="1">
        <name>Mn(2+)</name>
        <dbReference type="ChEBI" id="CHEBI:29035"/>
    </cofactor>
</comment>
<evidence type="ECO:0000313" key="7">
    <source>
        <dbReference type="EMBL" id="SFV77188.1"/>
    </source>
</evidence>
<evidence type="ECO:0000256" key="5">
    <source>
        <dbReference type="ARBA" id="ARBA00023211"/>
    </source>
</evidence>